<dbReference type="PROSITE" id="PS51405">
    <property type="entry name" value="HEME_HALOPEROXIDASE"/>
    <property type="match status" value="1"/>
</dbReference>
<gene>
    <name evidence="10" type="ORF">FA09DRAFT_292001</name>
</gene>
<comment type="similarity">
    <text evidence="7">Belongs to the chloroperoxidase family.</text>
</comment>
<evidence type="ECO:0000313" key="10">
    <source>
        <dbReference type="EMBL" id="PWN94848.1"/>
    </source>
</evidence>
<accession>A0A316Z1K2</accession>
<evidence type="ECO:0000256" key="8">
    <source>
        <dbReference type="SAM" id="MobiDB-lite"/>
    </source>
</evidence>
<feature type="non-terminal residue" evidence="10">
    <location>
        <position position="1"/>
    </location>
</feature>
<keyword evidence="11" id="KW-1185">Reference proteome</keyword>
<dbReference type="InterPro" id="IPR036851">
    <property type="entry name" value="Chloroperoxidase-like_sf"/>
</dbReference>
<evidence type="ECO:0000256" key="1">
    <source>
        <dbReference type="ARBA" id="ARBA00001970"/>
    </source>
</evidence>
<dbReference type="PANTHER" id="PTHR33577">
    <property type="entry name" value="STERIGMATOCYSTIN BIOSYNTHESIS PEROXIDASE STCC-RELATED"/>
    <property type="match status" value="1"/>
</dbReference>
<keyword evidence="6" id="KW-0408">Iron</keyword>
<dbReference type="Gene3D" id="1.10.489.10">
    <property type="entry name" value="Chloroperoxidase-like"/>
    <property type="match status" value="1"/>
</dbReference>
<dbReference type="PANTHER" id="PTHR33577:SF15">
    <property type="entry name" value="HEME HALOPEROXIDASE FAMILY PROFILE DOMAIN-CONTAINING PROTEIN"/>
    <property type="match status" value="1"/>
</dbReference>
<sequence length="178" mass="18659">PQVVLGKKKLPDADHPFRAPSGSDVRGPCPGLNLMANHGYISRSGITNFNELVYGQQEAMGFGADLAVFLAALGMTVNGNPIADKLSIGGPDPRVPNLGLLGTGPAPGGIMKHNAYEIDASLTRTDLGLGDNKPLNGTLYEQMFKIADELNGGVIDGSVTGPIRSARYEDSAARNPKF</sequence>
<protein>
    <submittedName>
        <fullName evidence="10">Cloroperoxidase</fullName>
    </submittedName>
</protein>
<feature type="region of interest" description="Disordered" evidence="8">
    <location>
        <begin position="1"/>
        <end position="24"/>
    </location>
</feature>
<evidence type="ECO:0000256" key="6">
    <source>
        <dbReference type="ARBA" id="ARBA00023004"/>
    </source>
</evidence>
<name>A0A316Z1K2_9BASI</name>
<dbReference type="Proteomes" id="UP000245946">
    <property type="component" value="Unassembled WGS sequence"/>
</dbReference>
<dbReference type="AlphaFoldDB" id="A0A316Z1K2"/>
<feature type="domain" description="Heme haloperoxidase family profile" evidence="9">
    <location>
        <begin position="13"/>
        <end position="178"/>
    </location>
</feature>
<dbReference type="GO" id="GO:0046872">
    <property type="term" value="F:metal ion binding"/>
    <property type="evidence" value="ECO:0007669"/>
    <property type="project" value="UniProtKB-KW"/>
</dbReference>
<evidence type="ECO:0000256" key="4">
    <source>
        <dbReference type="ARBA" id="ARBA00022723"/>
    </source>
</evidence>
<evidence type="ECO:0000256" key="7">
    <source>
        <dbReference type="ARBA" id="ARBA00025795"/>
    </source>
</evidence>
<evidence type="ECO:0000256" key="3">
    <source>
        <dbReference type="ARBA" id="ARBA00022617"/>
    </source>
</evidence>
<dbReference type="RefSeq" id="XP_025595127.1">
    <property type="nucleotide sequence ID" value="XM_025739999.1"/>
</dbReference>
<dbReference type="GeneID" id="37267545"/>
<evidence type="ECO:0000256" key="2">
    <source>
        <dbReference type="ARBA" id="ARBA00022559"/>
    </source>
</evidence>
<evidence type="ECO:0000256" key="5">
    <source>
        <dbReference type="ARBA" id="ARBA00023002"/>
    </source>
</evidence>
<reference evidence="10 11" key="1">
    <citation type="journal article" date="2018" name="Mol. Biol. Evol.">
        <title>Broad Genomic Sampling Reveals a Smut Pathogenic Ancestry of the Fungal Clade Ustilaginomycotina.</title>
        <authorList>
            <person name="Kijpornyongpan T."/>
            <person name="Mondo S.J."/>
            <person name="Barry K."/>
            <person name="Sandor L."/>
            <person name="Lee J."/>
            <person name="Lipzen A."/>
            <person name="Pangilinan J."/>
            <person name="LaButti K."/>
            <person name="Hainaut M."/>
            <person name="Henrissat B."/>
            <person name="Grigoriev I.V."/>
            <person name="Spatafora J.W."/>
            <person name="Aime M.C."/>
        </authorList>
    </citation>
    <scope>NUCLEOTIDE SEQUENCE [LARGE SCALE GENOMIC DNA]</scope>
    <source>
        <strain evidence="10 11">MCA 4186</strain>
    </source>
</reference>
<comment type="cofactor">
    <cofactor evidence="1">
        <name>heme b</name>
        <dbReference type="ChEBI" id="CHEBI:60344"/>
    </cofactor>
</comment>
<dbReference type="GO" id="GO:0004601">
    <property type="term" value="F:peroxidase activity"/>
    <property type="evidence" value="ECO:0007669"/>
    <property type="project" value="UniProtKB-KW"/>
</dbReference>
<keyword evidence="4" id="KW-0479">Metal-binding</keyword>
<proteinExistence type="inferred from homology"/>
<evidence type="ECO:0000313" key="11">
    <source>
        <dbReference type="Proteomes" id="UP000245946"/>
    </source>
</evidence>
<keyword evidence="2 10" id="KW-0575">Peroxidase</keyword>
<dbReference type="InterPro" id="IPR000028">
    <property type="entry name" value="Chloroperoxidase"/>
</dbReference>
<dbReference type="EMBL" id="KZ819308">
    <property type="protein sequence ID" value="PWN94848.1"/>
    <property type="molecule type" value="Genomic_DNA"/>
</dbReference>
<dbReference type="Pfam" id="PF01328">
    <property type="entry name" value="Peroxidase_2"/>
    <property type="match status" value="1"/>
</dbReference>
<keyword evidence="5" id="KW-0560">Oxidoreductase</keyword>
<feature type="non-terminal residue" evidence="10">
    <location>
        <position position="178"/>
    </location>
</feature>
<evidence type="ECO:0000259" key="9">
    <source>
        <dbReference type="PROSITE" id="PS51405"/>
    </source>
</evidence>
<keyword evidence="3" id="KW-0349">Heme</keyword>
<dbReference type="SUPFAM" id="SSF47571">
    <property type="entry name" value="Cloroperoxidase"/>
    <property type="match status" value="1"/>
</dbReference>
<organism evidence="10 11">
    <name type="scientific">Tilletiopsis washingtonensis</name>
    <dbReference type="NCBI Taxonomy" id="58919"/>
    <lineage>
        <taxon>Eukaryota</taxon>
        <taxon>Fungi</taxon>
        <taxon>Dikarya</taxon>
        <taxon>Basidiomycota</taxon>
        <taxon>Ustilaginomycotina</taxon>
        <taxon>Exobasidiomycetes</taxon>
        <taxon>Entylomatales</taxon>
        <taxon>Entylomatales incertae sedis</taxon>
        <taxon>Tilletiopsis</taxon>
    </lineage>
</organism>
<dbReference type="OrthoDB" id="2542103at2759"/>